<dbReference type="Proteomes" id="UP000245647">
    <property type="component" value="Unassembled WGS sequence"/>
</dbReference>
<name>A0A2U2PHS5_9SPHI</name>
<comment type="caution">
    <text evidence="2">The sequence shown here is derived from an EMBL/GenBank/DDBJ whole genome shotgun (WGS) entry which is preliminary data.</text>
</comment>
<evidence type="ECO:0000313" key="3">
    <source>
        <dbReference type="Proteomes" id="UP000245647"/>
    </source>
</evidence>
<dbReference type="InterPro" id="IPR052523">
    <property type="entry name" value="Trichothecene_AcTrans"/>
</dbReference>
<dbReference type="AlphaFoldDB" id="A0A2U2PHS5"/>
<sequence length="195" mass="22011">MIRKAYPADKTAVSEILSRAFADNLSVLYIAGNGEDSKQKIKWLMDYAFEVCYRYGEVLVTEDFKGCALILYPELKKTDFTSLTLDLSLIWNCVGIMGIGKVLSREGKIKAMQLPGKSAYLWFIGVDPAFQRNGLGTLLMDKVVEISEAAGRFVMLETSTERNLPWYIRSGFSVYGTIDLGYLLYFLNRPTELQP</sequence>
<keyword evidence="2" id="KW-0808">Transferase</keyword>
<dbReference type="InterPro" id="IPR000182">
    <property type="entry name" value="GNAT_dom"/>
</dbReference>
<reference evidence="2 3" key="1">
    <citation type="submission" date="2018-04" db="EMBL/GenBank/DDBJ databases">
        <title>Pedobacter chongqingensis sp. nov., isolated from a rottenly hemp rope.</title>
        <authorList>
            <person name="Cai Y."/>
        </authorList>
    </citation>
    <scope>NUCLEOTIDE SEQUENCE [LARGE SCALE GENOMIC DNA]</scope>
    <source>
        <strain evidence="2 3">FJ4-8</strain>
    </source>
</reference>
<dbReference type="PANTHER" id="PTHR42791">
    <property type="entry name" value="GNAT FAMILY ACETYLTRANSFERASE"/>
    <property type="match status" value="1"/>
</dbReference>
<dbReference type="GO" id="GO:0016747">
    <property type="term" value="F:acyltransferase activity, transferring groups other than amino-acyl groups"/>
    <property type="evidence" value="ECO:0007669"/>
    <property type="project" value="InterPro"/>
</dbReference>
<gene>
    <name evidence="2" type="ORF">DDR33_10175</name>
</gene>
<accession>A0A2U2PHS5</accession>
<dbReference type="PROSITE" id="PS51186">
    <property type="entry name" value="GNAT"/>
    <property type="match status" value="1"/>
</dbReference>
<keyword evidence="3" id="KW-1185">Reference proteome</keyword>
<dbReference type="Pfam" id="PF00583">
    <property type="entry name" value="Acetyltransf_1"/>
    <property type="match status" value="1"/>
</dbReference>
<organism evidence="2 3">
    <name type="scientific">Pararcticibacter amylolyticus</name>
    <dbReference type="NCBI Taxonomy" id="2173175"/>
    <lineage>
        <taxon>Bacteria</taxon>
        <taxon>Pseudomonadati</taxon>
        <taxon>Bacteroidota</taxon>
        <taxon>Sphingobacteriia</taxon>
        <taxon>Sphingobacteriales</taxon>
        <taxon>Sphingobacteriaceae</taxon>
        <taxon>Pararcticibacter</taxon>
    </lineage>
</organism>
<dbReference type="EMBL" id="QEAS01000007">
    <property type="protein sequence ID" value="PWG80814.1"/>
    <property type="molecule type" value="Genomic_DNA"/>
</dbReference>
<dbReference type="InterPro" id="IPR016181">
    <property type="entry name" value="Acyl_CoA_acyltransferase"/>
</dbReference>
<dbReference type="SUPFAM" id="SSF55729">
    <property type="entry name" value="Acyl-CoA N-acyltransferases (Nat)"/>
    <property type="match status" value="1"/>
</dbReference>
<evidence type="ECO:0000313" key="2">
    <source>
        <dbReference type="EMBL" id="PWG80814.1"/>
    </source>
</evidence>
<dbReference type="RefSeq" id="WP_109415670.1">
    <property type="nucleotide sequence ID" value="NZ_QEAS01000007.1"/>
</dbReference>
<dbReference type="Gene3D" id="3.40.630.30">
    <property type="match status" value="1"/>
</dbReference>
<feature type="domain" description="N-acetyltransferase" evidence="1">
    <location>
        <begin position="59"/>
        <end position="190"/>
    </location>
</feature>
<dbReference type="PANTHER" id="PTHR42791:SF1">
    <property type="entry name" value="N-ACETYLTRANSFERASE DOMAIN-CONTAINING PROTEIN"/>
    <property type="match status" value="1"/>
</dbReference>
<protein>
    <submittedName>
        <fullName evidence="2">N-acetyltransferase</fullName>
    </submittedName>
</protein>
<evidence type="ECO:0000259" key="1">
    <source>
        <dbReference type="PROSITE" id="PS51186"/>
    </source>
</evidence>
<proteinExistence type="predicted"/>
<dbReference type="CDD" id="cd04301">
    <property type="entry name" value="NAT_SF"/>
    <property type="match status" value="1"/>
</dbReference>
<dbReference type="OrthoDB" id="1452841at2"/>